<gene>
    <name evidence="5" type="primary">genX</name>
    <name evidence="5" type="ORF">GH975_01760</name>
</gene>
<dbReference type="PROSITE" id="PS50862">
    <property type="entry name" value="AA_TRNA_LIGASE_II"/>
    <property type="match status" value="1"/>
</dbReference>
<dbReference type="GO" id="GO:0006430">
    <property type="term" value="P:lysyl-tRNA aminoacylation"/>
    <property type="evidence" value="ECO:0007669"/>
    <property type="project" value="InterPro"/>
</dbReference>
<evidence type="ECO:0000256" key="2">
    <source>
        <dbReference type="ARBA" id="ARBA00022741"/>
    </source>
</evidence>
<dbReference type="PANTHER" id="PTHR42918">
    <property type="entry name" value="LYSYL-TRNA SYNTHETASE"/>
    <property type="match status" value="1"/>
</dbReference>
<dbReference type="InterPro" id="IPR004364">
    <property type="entry name" value="Aa-tRNA-synt_II"/>
</dbReference>
<sequence>MSLDLSARLRLRADTFTTAREFFAGRGLIAIDPPCLMPAPVTDPSIEVPRAVGPDGQHLGYLQSSPEYALKRLLAAGAGDCYALTPAFRVDEHGPRHRLEFTLLEWYRLGWNDAQLRAEVSDLMGVLLGCGTATEIRYRDAFMAATGLCPLHAPLHALRARVAERFDYQGSPLSRDDALQMLCALEVEPGLGATAPEFLIDYPPGQAALARTRLDAQGDRVAARFELFYRGLELANGYWELTCADEQRARFEADLAERQALGLPAVPVDQALLDAMPGLPDCAGVALGMDRVMLLKAGRKDLAEIALF</sequence>
<dbReference type="OrthoDB" id="9802326at2"/>
<dbReference type="GO" id="GO:0005829">
    <property type="term" value="C:cytosol"/>
    <property type="evidence" value="ECO:0007669"/>
    <property type="project" value="TreeGrafter"/>
</dbReference>
<dbReference type="GO" id="GO:0004824">
    <property type="term" value="F:lysine-tRNA ligase activity"/>
    <property type="evidence" value="ECO:0007669"/>
    <property type="project" value="InterPro"/>
</dbReference>
<dbReference type="AlphaFoldDB" id="A0A5Q2QBH1"/>
<dbReference type="GO" id="GO:0005524">
    <property type="term" value="F:ATP binding"/>
    <property type="evidence" value="ECO:0007669"/>
    <property type="project" value="UniProtKB-KW"/>
</dbReference>
<protein>
    <submittedName>
        <fullName evidence="5">EF-P lysine aminoacylase GenX</fullName>
    </submittedName>
</protein>
<dbReference type="GO" id="GO:0000049">
    <property type="term" value="F:tRNA binding"/>
    <property type="evidence" value="ECO:0007669"/>
    <property type="project" value="TreeGrafter"/>
</dbReference>
<keyword evidence="2" id="KW-0547">Nucleotide-binding</keyword>
<dbReference type="InterPro" id="IPR006195">
    <property type="entry name" value="aa-tRNA-synth_II"/>
</dbReference>
<evidence type="ECO:0000256" key="3">
    <source>
        <dbReference type="ARBA" id="ARBA00022840"/>
    </source>
</evidence>
<dbReference type="RefSeq" id="WP_153712860.1">
    <property type="nucleotide sequence ID" value="NZ_CP045871.1"/>
</dbReference>
<accession>A0A5Q2QBH1</accession>
<keyword evidence="1" id="KW-0436">Ligase</keyword>
<dbReference type="Proteomes" id="UP000388235">
    <property type="component" value="Chromosome"/>
</dbReference>
<evidence type="ECO:0000259" key="4">
    <source>
        <dbReference type="PROSITE" id="PS50862"/>
    </source>
</evidence>
<proteinExistence type="predicted"/>
<evidence type="ECO:0000313" key="6">
    <source>
        <dbReference type="Proteomes" id="UP000388235"/>
    </source>
</evidence>
<dbReference type="EMBL" id="CP045871">
    <property type="protein sequence ID" value="QGG79356.1"/>
    <property type="molecule type" value="Genomic_DNA"/>
</dbReference>
<dbReference type="SUPFAM" id="SSF55681">
    <property type="entry name" value="Class II aaRS and biotin synthetases"/>
    <property type="match status" value="1"/>
</dbReference>
<evidence type="ECO:0000256" key="1">
    <source>
        <dbReference type="ARBA" id="ARBA00022598"/>
    </source>
</evidence>
<dbReference type="Gene3D" id="3.30.930.10">
    <property type="entry name" value="Bira Bifunctional Protein, Domain 2"/>
    <property type="match status" value="1"/>
</dbReference>
<dbReference type="Pfam" id="PF00152">
    <property type="entry name" value="tRNA-synt_2"/>
    <property type="match status" value="1"/>
</dbReference>
<dbReference type="NCBIfam" id="NF006828">
    <property type="entry name" value="PRK09350.1"/>
    <property type="match status" value="1"/>
</dbReference>
<dbReference type="KEGG" id="llp:GH975_01760"/>
<feature type="domain" description="Aminoacyl-transfer RNA synthetases class-II family profile" evidence="4">
    <location>
        <begin position="9"/>
        <end position="295"/>
    </location>
</feature>
<dbReference type="NCBIfam" id="TIGR00462">
    <property type="entry name" value="genX"/>
    <property type="match status" value="1"/>
</dbReference>
<dbReference type="InterPro" id="IPR004525">
    <property type="entry name" value="EpmA"/>
</dbReference>
<keyword evidence="3" id="KW-0067">ATP-binding</keyword>
<name>A0A5Q2QBH1_9GAMM</name>
<dbReference type="PANTHER" id="PTHR42918:SF6">
    <property type="entry name" value="ELONGATION FACTOR P--(R)-BETA-LYSINE LIGASE"/>
    <property type="match status" value="1"/>
</dbReference>
<keyword evidence="6" id="KW-1185">Reference proteome</keyword>
<organism evidence="5 6">
    <name type="scientific">Litorivicinus lipolyticus</name>
    <dbReference type="NCBI Taxonomy" id="418701"/>
    <lineage>
        <taxon>Bacteria</taxon>
        <taxon>Pseudomonadati</taxon>
        <taxon>Pseudomonadota</taxon>
        <taxon>Gammaproteobacteria</taxon>
        <taxon>Oceanospirillales</taxon>
        <taxon>Litorivicinaceae</taxon>
        <taxon>Litorivicinus</taxon>
    </lineage>
</organism>
<evidence type="ECO:0000313" key="5">
    <source>
        <dbReference type="EMBL" id="QGG79356.1"/>
    </source>
</evidence>
<reference evidence="5 6" key="1">
    <citation type="submission" date="2019-11" db="EMBL/GenBank/DDBJ databases">
        <authorList>
            <person name="Khan S.A."/>
            <person name="Jeon C.O."/>
            <person name="Chun B.H."/>
        </authorList>
    </citation>
    <scope>NUCLEOTIDE SEQUENCE [LARGE SCALE GENOMIC DNA]</scope>
    <source>
        <strain evidence="5 6">IMCC 1097</strain>
    </source>
</reference>
<dbReference type="InterPro" id="IPR045864">
    <property type="entry name" value="aa-tRNA-synth_II/BPL/LPL"/>
</dbReference>